<dbReference type="STRING" id="623281.SAMN05421747_115103"/>
<keyword evidence="2 4" id="KW-0472">Membrane</keyword>
<evidence type="ECO:0000313" key="7">
    <source>
        <dbReference type="EMBL" id="SFC59058.1"/>
    </source>
</evidence>
<dbReference type="PROSITE" id="PS51123">
    <property type="entry name" value="OMPA_2"/>
    <property type="match status" value="1"/>
</dbReference>
<evidence type="ECO:0000256" key="1">
    <source>
        <dbReference type="ARBA" id="ARBA00004442"/>
    </source>
</evidence>
<evidence type="ECO:0000256" key="3">
    <source>
        <dbReference type="ARBA" id="ARBA00023237"/>
    </source>
</evidence>
<keyword evidence="3" id="KW-0998">Cell outer membrane</keyword>
<dbReference type="OrthoDB" id="9809364at2"/>
<feature type="signal peptide" evidence="5">
    <location>
        <begin position="1"/>
        <end position="27"/>
    </location>
</feature>
<comment type="subcellular location">
    <subcellularLocation>
        <location evidence="1">Cell outer membrane</location>
    </subcellularLocation>
</comment>
<dbReference type="PANTHER" id="PTHR30329:SF21">
    <property type="entry name" value="LIPOPROTEIN YIAD-RELATED"/>
    <property type="match status" value="1"/>
</dbReference>
<proteinExistence type="predicted"/>
<accession>A0A1I1KK56</accession>
<protein>
    <submittedName>
        <fullName evidence="7">Outer membrane protein beta-barrel domain-containing protein</fullName>
    </submittedName>
</protein>
<dbReference type="AlphaFoldDB" id="A0A1I1KK56"/>
<sequence length="600" mass="66168">MKKFTQRVWIAVVTLMLLTAAFPPAQAQERHPWQVGLFGGTSATLGNYHGDTARANLGYVGGVFADHYFGGGNFGLGIDVRILQHPVWGRDSLIFENGYLATTYDNTKRFRHFGLAIGPTYQFTAGKFSLEAFVKGGLLYQQFPAYQRHLVYTVENPQTGTGMRTDTLLVRASANASDNAWAWMGVGGLRFNYALSPNWSVFAQGDYLSTFGRQFGGKDSDFFIEEREEMLPIAPNTFVNNGYDHYTDHTAVRSTYTQAVNMTVGVKYTFGKRKARKPVERPVPPVVETVPDVQPVQQQPKDVLVVVKDKQTGLALSGVKVVIDGGDGEQVSITNAHGEAERLAGAKSGTYRISGEKNGIRTTEVVLTAADFAGGGATIYKELLHDDPRFTLIGETVEGNSDRKLAGINTTLTNEGTDANMSQVSDGEGKFIYQLDQRADYNVVANQAGKYSQTERVTTKGLDRSKTLYVTLKLGVSDLEEGASWVLKNILYDFDRSNIRPDAARVLDNVANIMQQNPTLRIELSSHTDSRGNDAYNLSLSQRRADAAVAYLVRKGIDRSRMVARGYGETRLLNDCGNGVDCPEELHQANRRTEIEVLNY</sequence>
<dbReference type="GO" id="GO:0009279">
    <property type="term" value="C:cell outer membrane"/>
    <property type="evidence" value="ECO:0007669"/>
    <property type="project" value="UniProtKB-SubCell"/>
</dbReference>
<dbReference type="InterPro" id="IPR036737">
    <property type="entry name" value="OmpA-like_sf"/>
</dbReference>
<evidence type="ECO:0000313" key="8">
    <source>
        <dbReference type="Proteomes" id="UP000199577"/>
    </source>
</evidence>
<dbReference type="Pfam" id="PF00691">
    <property type="entry name" value="OmpA"/>
    <property type="match status" value="1"/>
</dbReference>
<name>A0A1I1KK56_9SPHI</name>
<dbReference type="PRINTS" id="PR01021">
    <property type="entry name" value="OMPADOMAIN"/>
</dbReference>
<keyword evidence="8" id="KW-1185">Reference proteome</keyword>
<gene>
    <name evidence="7" type="ORF">SAMN05421747_115103</name>
</gene>
<dbReference type="RefSeq" id="WP_090974410.1">
    <property type="nucleotide sequence ID" value="NZ_FOLL01000015.1"/>
</dbReference>
<feature type="chain" id="PRO_5011744204" evidence="5">
    <location>
        <begin position="28"/>
        <end position="600"/>
    </location>
</feature>
<keyword evidence="5" id="KW-0732">Signal</keyword>
<reference evidence="7 8" key="1">
    <citation type="submission" date="2016-10" db="EMBL/GenBank/DDBJ databases">
        <authorList>
            <person name="de Groot N.N."/>
        </authorList>
    </citation>
    <scope>NUCLEOTIDE SEQUENCE [LARGE SCALE GENOMIC DNA]</scope>
    <source>
        <strain evidence="7 8">DSM 22900</strain>
    </source>
</reference>
<dbReference type="InterPro" id="IPR006664">
    <property type="entry name" value="OMP_bac"/>
</dbReference>
<evidence type="ECO:0000256" key="4">
    <source>
        <dbReference type="PROSITE-ProRule" id="PRU00473"/>
    </source>
</evidence>
<dbReference type="InterPro" id="IPR050330">
    <property type="entry name" value="Bact_OuterMem_StrucFunc"/>
</dbReference>
<dbReference type="Gene3D" id="3.30.1330.60">
    <property type="entry name" value="OmpA-like domain"/>
    <property type="match status" value="1"/>
</dbReference>
<dbReference type="Proteomes" id="UP000199577">
    <property type="component" value="Unassembled WGS sequence"/>
</dbReference>
<evidence type="ECO:0000256" key="2">
    <source>
        <dbReference type="ARBA" id="ARBA00023136"/>
    </source>
</evidence>
<dbReference type="CDD" id="cd07185">
    <property type="entry name" value="OmpA_C-like"/>
    <property type="match status" value="1"/>
</dbReference>
<evidence type="ECO:0000256" key="5">
    <source>
        <dbReference type="SAM" id="SignalP"/>
    </source>
</evidence>
<dbReference type="InterPro" id="IPR006665">
    <property type="entry name" value="OmpA-like"/>
</dbReference>
<dbReference type="EMBL" id="FOLL01000015">
    <property type="protein sequence ID" value="SFC59058.1"/>
    <property type="molecule type" value="Genomic_DNA"/>
</dbReference>
<feature type="domain" description="OmpA-like" evidence="6">
    <location>
        <begin position="479"/>
        <end position="600"/>
    </location>
</feature>
<dbReference type="SUPFAM" id="SSF103088">
    <property type="entry name" value="OmpA-like"/>
    <property type="match status" value="1"/>
</dbReference>
<evidence type="ECO:0000259" key="6">
    <source>
        <dbReference type="PROSITE" id="PS51123"/>
    </source>
</evidence>
<dbReference type="PANTHER" id="PTHR30329">
    <property type="entry name" value="STATOR ELEMENT OF FLAGELLAR MOTOR COMPLEX"/>
    <property type="match status" value="1"/>
</dbReference>
<organism evidence="7 8">
    <name type="scientific">Parapedobacter composti</name>
    <dbReference type="NCBI Taxonomy" id="623281"/>
    <lineage>
        <taxon>Bacteria</taxon>
        <taxon>Pseudomonadati</taxon>
        <taxon>Bacteroidota</taxon>
        <taxon>Sphingobacteriia</taxon>
        <taxon>Sphingobacteriales</taxon>
        <taxon>Sphingobacteriaceae</taxon>
        <taxon>Parapedobacter</taxon>
    </lineage>
</organism>